<proteinExistence type="inferred from homology"/>
<dbReference type="PROSITE" id="PS50011">
    <property type="entry name" value="PROTEIN_KINASE_DOM"/>
    <property type="match status" value="1"/>
</dbReference>
<dbReference type="AlphaFoldDB" id="A0AAD1X517"/>
<dbReference type="EC" id="2.7.11.1" evidence="2"/>
<evidence type="ECO:0000256" key="8">
    <source>
        <dbReference type="ARBA" id="ARBA00047899"/>
    </source>
</evidence>
<feature type="binding site" evidence="10">
    <location>
        <position position="47"/>
    </location>
    <ligand>
        <name>ATP</name>
        <dbReference type="ChEBI" id="CHEBI:30616"/>
    </ligand>
</feature>
<dbReference type="Gene3D" id="3.30.200.20">
    <property type="entry name" value="Phosphorylase Kinase, domain 1"/>
    <property type="match status" value="1"/>
</dbReference>
<dbReference type="Gene3D" id="1.10.510.10">
    <property type="entry name" value="Transferase(Phosphotransferase) domain 1"/>
    <property type="match status" value="1"/>
</dbReference>
<evidence type="ECO:0000256" key="4">
    <source>
        <dbReference type="ARBA" id="ARBA00022679"/>
    </source>
</evidence>
<keyword evidence="3" id="KW-0723">Serine/threonine-protein kinase</keyword>
<comment type="catalytic activity">
    <reaction evidence="8">
        <text>L-threonyl-[protein] + ATP = O-phospho-L-threonyl-[protein] + ADP + H(+)</text>
        <dbReference type="Rhea" id="RHEA:46608"/>
        <dbReference type="Rhea" id="RHEA-COMP:11060"/>
        <dbReference type="Rhea" id="RHEA-COMP:11605"/>
        <dbReference type="ChEBI" id="CHEBI:15378"/>
        <dbReference type="ChEBI" id="CHEBI:30013"/>
        <dbReference type="ChEBI" id="CHEBI:30616"/>
        <dbReference type="ChEBI" id="CHEBI:61977"/>
        <dbReference type="ChEBI" id="CHEBI:456216"/>
        <dbReference type="EC" id="2.7.11.1"/>
    </reaction>
</comment>
<keyword evidence="14" id="KW-1185">Reference proteome</keyword>
<organism evidence="13 14">
    <name type="scientific">Euplotes crassus</name>
    <dbReference type="NCBI Taxonomy" id="5936"/>
    <lineage>
        <taxon>Eukaryota</taxon>
        <taxon>Sar</taxon>
        <taxon>Alveolata</taxon>
        <taxon>Ciliophora</taxon>
        <taxon>Intramacronucleata</taxon>
        <taxon>Spirotrichea</taxon>
        <taxon>Hypotrichia</taxon>
        <taxon>Euplotida</taxon>
        <taxon>Euplotidae</taxon>
        <taxon>Moneuplotes</taxon>
    </lineage>
</organism>
<feature type="compositionally biased region" description="Basic and acidic residues" evidence="11">
    <location>
        <begin position="411"/>
        <end position="438"/>
    </location>
</feature>
<feature type="region of interest" description="Disordered" evidence="11">
    <location>
        <begin position="314"/>
        <end position="349"/>
    </location>
</feature>
<dbReference type="SUPFAM" id="SSF56112">
    <property type="entry name" value="Protein kinase-like (PK-like)"/>
    <property type="match status" value="1"/>
</dbReference>
<keyword evidence="7 10" id="KW-0067">ATP-binding</keyword>
<dbReference type="InterPro" id="IPR000719">
    <property type="entry name" value="Prot_kinase_dom"/>
</dbReference>
<evidence type="ECO:0000259" key="12">
    <source>
        <dbReference type="PROSITE" id="PS50011"/>
    </source>
</evidence>
<evidence type="ECO:0000313" key="13">
    <source>
        <dbReference type="EMBL" id="CAI2363343.1"/>
    </source>
</evidence>
<name>A0AAD1X517_EUPCR</name>
<evidence type="ECO:0000256" key="11">
    <source>
        <dbReference type="SAM" id="MobiDB-lite"/>
    </source>
</evidence>
<dbReference type="GO" id="GO:0005524">
    <property type="term" value="F:ATP binding"/>
    <property type="evidence" value="ECO:0007669"/>
    <property type="project" value="UniProtKB-UniRule"/>
</dbReference>
<sequence length="516" mass="58834">MNVLRCIYRQKKRFKIIKRLGSGAFSDVYKVKKIAGADMSSEFYALKKVKLDELGETEKQNALNEVRILASLEHDNIIAYKDAFIDHKENVLYIVMEFAEKGDLQSIITKNKKSTILTEDRIWSYTIQMVRGLYALHQQGIGHRDLKPANVFITQDGVLKLGDMNVSKIAQCGLMKTQTGTPYYCAPEIWKGQQYDFKSDIWSLGCVVYEMAMKKPPFTALNIQELSHKACKGIFPALTSAFSTTLRDLVKNMLKVMPTQRLSSSDIMEMEELETKLTNTCKNLDPESKNHGLLGTIKMPKKLQDLAGRLPRPKYSKLGLKRMNSEPCRLPSVNSRSRAGSASSRKKWDFEKSEMNKFIPKSVVSSKKLEKDFHLMKQQPHSGRYFRQDSIDRRVLQRAASNLVSRGNSRRSIDISKRSDSNNSRRHEEQKAPVERRRWGMPPIASKQPSGMSNQQPSKPPLAMGRPPLQNMNMNSNSRVGYGSNQPCYNRRDNYHMGSYARGSPRGNSPGLFRFQ</sequence>
<evidence type="ECO:0000256" key="7">
    <source>
        <dbReference type="ARBA" id="ARBA00022840"/>
    </source>
</evidence>
<dbReference type="InterPro" id="IPR008271">
    <property type="entry name" value="Ser/Thr_kinase_AS"/>
</dbReference>
<evidence type="ECO:0000256" key="3">
    <source>
        <dbReference type="ARBA" id="ARBA00022527"/>
    </source>
</evidence>
<feature type="compositionally biased region" description="Polar residues" evidence="11">
    <location>
        <begin position="447"/>
        <end position="457"/>
    </location>
</feature>
<dbReference type="FunFam" id="3.30.200.20:FF:000097">
    <property type="entry name" value="Probable serine/threonine-protein kinase nek1"/>
    <property type="match status" value="1"/>
</dbReference>
<dbReference type="InterPro" id="IPR017441">
    <property type="entry name" value="Protein_kinase_ATP_BS"/>
</dbReference>
<evidence type="ECO:0000256" key="9">
    <source>
        <dbReference type="ARBA" id="ARBA00048679"/>
    </source>
</evidence>
<evidence type="ECO:0000313" key="14">
    <source>
        <dbReference type="Proteomes" id="UP001295684"/>
    </source>
</evidence>
<dbReference type="Pfam" id="PF00069">
    <property type="entry name" value="Pkinase"/>
    <property type="match status" value="1"/>
</dbReference>
<protein>
    <recommendedName>
        <fullName evidence="2">non-specific serine/threonine protein kinase</fullName>
        <ecNumber evidence="2">2.7.11.1</ecNumber>
    </recommendedName>
</protein>
<feature type="domain" description="Protein kinase" evidence="12">
    <location>
        <begin position="14"/>
        <end position="273"/>
    </location>
</feature>
<keyword evidence="4" id="KW-0808">Transferase</keyword>
<dbReference type="InterPro" id="IPR051131">
    <property type="entry name" value="NEK_Ser/Thr_kinase_NIMA"/>
</dbReference>
<evidence type="ECO:0000256" key="6">
    <source>
        <dbReference type="ARBA" id="ARBA00022777"/>
    </source>
</evidence>
<dbReference type="PANTHER" id="PTHR44899">
    <property type="entry name" value="CAMK FAMILY PROTEIN KINASE"/>
    <property type="match status" value="1"/>
</dbReference>
<dbReference type="PROSITE" id="PS00107">
    <property type="entry name" value="PROTEIN_KINASE_ATP"/>
    <property type="match status" value="1"/>
</dbReference>
<comment type="catalytic activity">
    <reaction evidence="9">
        <text>L-seryl-[protein] + ATP = O-phospho-L-seryl-[protein] + ADP + H(+)</text>
        <dbReference type="Rhea" id="RHEA:17989"/>
        <dbReference type="Rhea" id="RHEA-COMP:9863"/>
        <dbReference type="Rhea" id="RHEA-COMP:11604"/>
        <dbReference type="ChEBI" id="CHEBI:15378"/>
        <dbReference type="ChEBI" id="CHEBI:29999"/>
        <dbReference type="ChEBI" id="CHEBI:30616"/>
        <dbReference type="ChEBI" id="CHEBI:83421"/>
        <dbReference type="ChEBI" id="CHEBI:456216"/>
        <dbReference type="EC" id="2.7.11.1"/>
    </reaction>
</comment>
<feature type="compositionally biased region" description="Polar residues" evidence="11">
    <location>
        <begin position="470"/>
        <end position="487"/>
    </location>
</feature>
<dbReference type="SMART" id="SM00220">
    <property type="entry name" value="S_TKc"/>
    <property type="match status" value="1"/>
</dbReference>
<feature type="region of interest" description="Disordered" evidence="11">
    <location>
        <begin position="402"/>
        <end position="487"/>
    </location>
</feature>
<dbReference type="Proteomes" id="UP001295684">
    <property type="component" value="Unassembled WGS sequence"/>
</dbReference>
<dbReference type="PROSITE" id="PS00108">
    <property type="entry name" value="PROTEIN_KINASE_ST"/>
    <property type="match status" value="1"/>
</dbReference>
<dbReference type="InterPro" id="IPR011009">
    <property type="entry name" value="Kinase-like_dom_sf"/>
</dbReference>
<keyword evidence="5 10" id="KW-0547">Nucleotide-binding</keyword>
<comment type="caution">
    <text evidence="13">The sequence shown here is derived from an EMBL/GenBank/DDBJ whole genome shotgun (WGS) entry which is preliminary data.</text>
</comment>
<dbReference type="GO" id="GO:0004674">
    <property type="term" value="F:protein serine/threonine kinase activity"/>
    <property type="evidence" value="ECO:0007669"/>
    <property type="project" value="UniProtKB-KW"/>
</dbReference>
<dbReference type="EMBL" id="CAMPGE010004494">
    <property type="protein sequence ID" value="CAI2363343.1"/>
    <property type="molecule type" value="Genomic_DNA"/>
</dbReference>
<comment type="similarity">
    <text evidence="1">Belongs to the protein kinase superfamily. NEK Ser/Thr protein kinase family. NIMA subfamily.</text>
</comment>
<reference evidence="13" key="1">
    <citation type="submission" date="2023-07" db="EMBL/GenBank/DDBJ databases">
        <authorList>
            <consortium name="AG Swart"/>
            <person name="Singh M."/>
            <person name="Singh A."/>
            <person name="Seah K."/>
            <person name="Emmerich C."/>
        </authorList>
    </citation>
    <scope>NUCLEOTIDE SEQUENCE</scope>
    <source>
        <strain evidence="13">DP1</strain>
    </source>
</reference>
<keyword evidence="6" id="KW-0418">Kinase</keyword>
<accession>A0AAD1X517</accession>
<evidence type="ECO:0000256" key="5">
    <source>
        <dbReference type="ARBA" id="ARBA00022741"/>
    </source>
</evidence>
<evidence type="ECO:0000256" key="10">
    <source>
        <dbReference type="PROSITE-ProRule" id="PRU10141"/>
    </source>
</evidence>
<evidence type="ECO:0000256" key="2">
    <source>
        <dbReference type="ARBA" id="ARBA00012513"/>
    </source>
</evidence>
<evidence type="ECO:0000256" key="1">
    <source>
        <dbReference type="ARBA" id="ARBA00010886"/>
    </source>
</evidence>
<gene>
    <name evidence="13" type="ORF">ECRASSUSDP1_LOCUS4676</name>
</gene>
<dbReference type="PANTHER" id="PTHR44899:SF3">
    <property type="entry name" value="SERINE_THREONINE-PROTEIN KINASE NEK1"/>
    <property type="match status" value="1"/>
</dbReference>